<dbReference type="GO" id="GO:0009636">
    <property type="term" value="P:response to toxic substance"/>
    <property type="evidence" value="ECO:0007669"/>
    <property type="project" value="UniProtKB-ARBA"/>
</dbReference>
<name>A0A3N1KXL8_9PROT</name>
<evidence type="ECO:0000256" key="4">
    <source>
        <dbReference type="ARBA" id="ARBA00022475"/>
    </source>
</evidence>
<comment type="similarity">
    <text evidence="2 9">Belongs to the resistance-nodulation-cell division (RND) (TC 2.A.6) family.</text>
</comment>
<gene>
    <name evidence="10" type="ORF">EDC65_4167</name>
</gene>
<dbReference type="InterPro" id="IPR004764">
    <property type="entry name" value="MdtF-like"/>
</dbReference>
<dbReference type="FunFam" id="1.20.1640.10:FF:000001">
    <property type="entry name" value="Efflux pump membrane transporter"/>
    <property type="match status" value="1"/>
</dbReference>
<dbReference type="Gene3D" id="3.30.2090.10">
    <property type="entry name" value="Multidrug efflux transporter AcrB TolC docking domain, DN and DC subdomains"/>
    <property type="match status" value="2"/>
</dbReference>
<comment type="caution">
    <text evidence="10">The sequence shown here is derived from an EMBL/GenBank/DDBJ whole genome shotgun (WGS) entry which is preliminary data.</text>
</comment>
<dbReference type="PANTHER" id="PTHR32063">
    <property type="match status" value="1"/>
</dbReference>
<keyword evidence="11" id="KW-1185">Reference proteome</keyword>
<accession>A0A3N1KXL8</accession>
<evidence type="ECO:0000256" key="8">
    <source>
        <dbReference type="ARBA" id="ARBA00023136"/>
    </source>
</evidence>
<evidence type="ECO:0000313" key="11">
    <source>
        <dbReference type="Proteomes" id="UP000278222"/>
    </source>
</evidence>
<reference evidence="10 11" key="1">
    <citation type="submission" date="2018-11" db="EMBL/GenBank/DDBJ databases">
        <title>Genomic Encyclopedia of Type Strains, Phase IV (KMG-IV): sequencing the most valuable type-strain genomes for metagenomic binning, comparative biology and taxonomic classification.</title>
        <authorList>
            <person name="Goeker M."/>
        </authorList>
    </citation>
    <scope>NUCLEOTIDE SEQUENCE [LARGE SCALE GENOMIC DNA]</scope>
    <source>
        <strain evidence="10 11">DSM 5900</strain>
    </source>
</reference>
<dbReference type="NCBIfam" id="NF000282">
    <property type="entry name" value="RND_permease_1"/>
    <property type="match status" value="1"/>
</dbReference>
<dbReference type="Gene3D" id="3.30.70.1440">
    <property type="entry name" value="Multidrug efflux transporter AcrB pore domain"/>
    <property type="match status" value="1"/>
</dbReference>
<feature type="transmembrane region" description="Helical" evidence="9">
    <location>
        <begin position="965"/>
        <end position="986"/>
    </location>
</feature>
<feature type="transmembrane region" description="Helical" evidence="9">
    <location>
        <begin position="472"/>
        <end position="499"/>
    </location>
</feature>
<evidence type="ECO:0000256" key="2">
    <source>
        <dbReference type="ARBA" id="ARBA00010942"/>
    </source>
</evidence>
<feature type="transmembrane region" description="Helical" evidence="9">
    <location>
        <begin position="534"/>
        <end position="553"/>
    </location>
</feature>
<dbReference type="SUPFAM" id="SSF82693">
    <property type="entry name" value="Multidrug efflux transporter AcrB pore domain, PN1, PN2, PC1 and PC2 subdomains"/>
    <property type="match status" value="3"/>
</dbReference>
<feature type="transmembrane region" description="Helical" evidence="9">
    <location>
        <begin position="395"/>
        <end position="415"/>
    </location>
</feature>
<organism evidence="10 11">
    <name type="scientific">Stella humosa</name>
    <dbReference type="NCBI Taxonomy" id="94"/>
    <lineage>
        <taxon>Bacteria</taxon>
        <taxon>Pseudomonadati</taxon>
        <taxon>Pseudomonadota</taxon>
        <taxon>Alphaproteobacteria</taxon>
        <taxon>Rhodospirillales</taxon>
        <taxon>Stellaceae</taxon>
        <taxon>Stella</taxon>
    </lineage>
</organism>
<keyword evidence="7 9" id="KW-1133">Transmembrane helix</keyword>
<keyword evidence="5 9" id="KW-0997">Cell inner membrane</keyword>
<keyword evidence="6 9" id="KW-0812">Transmembrane</keyword>
<sequence length="1045" mass="110170">MISAVFIDRPRLAAVISIIITLAGLIAMRSIPVAQFPDIVPPQVTVTASYPGAAAAVVEATVAQPIESQVNGVDGMLYMKSTSGNDGSYSLSIAFAVGSDPDLNAVNVLNRVQLAQAKLPSEVTRAGINVAKRSSALLQVVNLHSPKGTHDALFLSNYATINVIDTLARVPGVGQAAMFGPLDYSMRIWLGVERMAVLGLTVQDVVSALASQNVQAAAGRIGAAPFSDDTQFQLNIQTRGRLTDVAAFENIVVRAEPDGGFLRIKDVARVELGARSSDASGRLNGKPAAVIGIFQAPGANAIAVADGVQKALADLGHRFPDDLAYSVVYDTTIFVQDTIAEVIKTLVEAFVLVVLVVFLFLGQVRATLIPMLAVPVALIGTFAVLLALGFTANTISLFALVLAIGIVVDDAIVVVENVERVMEEDGLPPREAAKKAMGQITGPIIAITLVLLSVFVPVGFVPGIVGQLYQQFAVTVSVAMVISAVNALTLAPALCALIMKPAHNRPRAIRAILGSIDRARDGYARAVGALVRRALFCLVALAVAAALTGWLFARTPSSFLPEEDQGLFFIEAQLPDGASSNRTRAVVEQVEAVLRQTEGVSLVTSVVGYSFMNSLAQSNSGFFVVTLEPFAKRTRADLSVQAIIRRIQIAGASIPGANVLAFNLPPIIGLGTAGGFEYQLQDMGGSTPEDLAAVTRGLLFQANQQPELTRVYSGFSAATPQVFLDIDREKAQQLGVDLADVFQALQATLGGLYVNDFNLFGRTWTVTVQGEAADRDQIPDIYRIHVRSRTNGEMVALSSIADARVILGPQFLVRYDNARSASISGSAAPGYSSGAAIQAMERLSANLPQGYAFAWTGSSLQEKQAGGQTVVILGLAVLFAYLFLVALYESWTIPIGVLLSVIVGLAGAMLALRLAGLANDVYAQIGIVVLIALAAKNAILIVEFAKEERERGRPLLEAAVSGARLRFRAVMMTSFAFILSLVPLVIATGAGAASRRAVGTAVFGGMLAASVIGIFLIPPLFVLLQRTREGFHAQFGAAGKASARQ</sequence>
<feature type="transmembrane region" description="Helical" evidence="9">
    <location>
        <begin position="368"/>
        <end position="389"/>
    </location>
</feature>
<dbReference type="GO" id="GO:0005886">
    <property type="term" value="C:plasma membrane"/>
    <property type="evidence" value="ECO:0007669"/>
    <property type="project" value="UniProtKB-SubCell"/>
</dbReference>
<feature type="transmembrane region" description="Helical" evidence="9">
    <location>
        <begin position="921"/>
        <end position="944"/>
    </location>
</feature>
<dbReference type="RefSeq" id="WP_123693170.1">
    <property type="nucleotide sequence ID" value="NZ_AP019700.1"/>
</dbReference>
<proteinExistence type="inferred from homology"/>
<dbReference type="InterPro" id="IPR027463">
    <property type="entry name" value="AcrB_DN_DC_subdom"/>
</dbReference>
<evidence type="ECO:0000256" key="1">
    <source>
        <dbReference type="ARBA" id="ARBA00004429"/>
    </source>
</evidence>
<feature type="transmembrane region" description="Helical" evidence="9">
    <location>
        <begin position="895"/>
        <end position="915"/>
    </location>
</feature>
<dbReference type="NCBIfam" id="TIGR00915">
    <property type="entry name" value="2A0602"/>
    <property type="match status" value="1"/>
</dbReference>
<evidence type="ECO:0000256" key="6">
    <source>
        <dbReference type="ARBA" id="ARBA00022692"/>
    </source>
</evidence>
<dbReference type="Gene3D" id="3.30.70.1320">
    <property type="entry name" value="Multidrug efflux transporter AcrB pore domain like"/>
    <property type="match status" value="1"/>
</dbReference>
<protein>
    <recommendedName>
        <fullName evidence="9">Efflux pump membrane transporter</fullName>
    </recommendedName>
</protein>
<evidence type="ECO:0000256" key="7">
    <source>
        <dbReference type="ARBA" id="ARBA00022989"/>
    </source>
</evidence>
<keyword evidence="3 9" id="KW-0813">Transport</keyword>
<dbReference type="Proteomes" id="UP000278222">
    <property type="component" value="Unassembled WGS sequence"/>
</dbReference>
<feature type="transmembrane region" description="Helical" evidence="9">
    <location>
        <begin position="436"/>
        <end position="460"/>
    </location>
</feature>
<dbReference type="PANTHER" id="PTHR32063:SF76">
    <property type="entry name" value="EFFLUX PUMP MEMBRANE TRANSPORTER"/>
    <property type="match status" value="1"/>
</dbReference>
<dbReference type="SUPFAM" id="SSF82866">
    <property type="entry name" value="Multidrug efflux transporter AcrB transmembrane domain"/>
    <property type="match status" value="2"/>
</dbReference>
<dbReference type="PRINTS" id="PR00702">
    <property type="entry name" value="ACRIFLAVINRP"/>
</dbReference>
<evidence type="ECO:0000256" key="9">
    <source>
        <dbReference type="RuleBase" id="RU364070"/>
    </source>
</evidence>
<dbReference type="AlphaFoldDB" id="A0A3N1KXL8"/>
<keyword evidence="4" id="KW-1003">Cell membrane</keyword>
<dbReference type="Gene3D" id="1.20.1640.10">
    <property type="entry name" value="Multidrug efflux transporter AcrB transmembrane domain"/>
    <property type="match status" value="2"/>
</dbReference>
<evidence type="ECO:0000256" key="5">
    <source>
        <dbReference type="ARBA" id="ARBA00022519"/>
    </source>
</evidence>
<dbReference type="GO" id="GO:0042910">
    <property type="term" value="F:xenobiotic transmembrane transporter activity"/>
    <property type="evidence" value="ECO:0007669"/>
    <property type="project" value="TreeGrafter"/>
</dbReference>
<dbReference type="InterPro" id="IPR001036">
    <property type="entry name" value="Acrflvin-R"/>
</dbReference>
<feature type="transmembrane region" description="Helical" evidence="9">
    <location>
        <begin position="342"/>
        <end position="361"/>
    </location>
</feature>
<feature type="transmembrane region" description="Helical" evidence="9">
    <location>
        <begin position="998"/>
        <end position="1024"/>
    </location>
</feature>
<dbReference type="Pfam" id="PF00873">
    <property type="entry name" value="ACR_tran"/>
    <property type="match status" value="1"/>
</dbReference>
<comment type="subcellular location">
    <subcellularLocation>
        <location evidence="1 9">Cell inner membrane</location>
        <topology evidence="1 9">Multi-pass membrane protein</topology>
    </subcellularLocation>
</comment>
<feature type="transmembrane region" description="Helical" evidence="9">
    <location>
        <begin position="870"/>
        <end position="888"/>
    </location>
</feature>
<evidence type="ECO:0000256" key="3">
    <source>
        <dbReference type="ARBA" id="ARBA00022448"/>
    </source>
</evidence>
<keyword evidence="8 9" id="KW-0472">Membrane</keyword>
<feature type="transmembrane region" description="Helical" evidence="9">
    <location>
        <begin position="12"/>
        <end position="31"/>
    </location>
</feature>
<evidence type="ECO:0000313" key="10">
    <source>
        <dbReference type="EMBL" id="ROP83519.1"/>
    </source>
</evidence>
<dbReference type="SUPFAM" id="SSF82714">
    <property type="entry name" value="Multidrug efflux transporter AcrB TolC docking domain, DN and DC subdomains"/>
    <property type="match status" value="2"/>
</dbReference>
<dbReference type="FunFam" id="3.30.70.1430:FF:000001">
    <property type="entry name" value="Efflux pump membrane transporter"/>
    <property type="match status" value="1"/>
</dbReference>
<dbReference type="Gene3D" id="3.30.70.1430">
    <property type="entry name" value="Multidrug efflux transporter AcrB pore domain"/>
    <property type="match status" value="2"/>
</dbReference>
<dbReference type="EMBL" id="RJKX01000016">
    <property type="protein sequence ID" value="ROP83519.1"/>
    <property type="molecule type" value="Genomic_DNA"/>
</dbReference>
<dbReference type="OrthoDB" id="9806532at2"/>
<dbReference type="GO" id="GO:0015562">
    <property type="term" value="F:efflux transmembrane transporter activity"/>
    <property type="evidence" value="ECO:0007669"/>
    <property type="project" value="InterPro"/>
</dbReference>